<dbReference type="AlphaFoldDB" id="A7VWB1"/>
<dbReference type="PANTHER" id="PTHR36120:SF1">
    <property type="entry name" value="L-FUCOSE ISOMERASE C-TERMINAL DOMAIN-CONTAINING PROTEIN"/>
    <property type="match status" value="1"/>
</dbReference>
<evidence type="ECO:0000313" key="5">
    <source>
        <dbReference type="Proteomes" id="UP000003490"/>
    </source>
</evidence>
<organism evidence="3 5">
    <name type="scientific">[Clostridium] leptum DSM 753</name>
    <dbReference type="NCBI Taxonomy" id="428125"/>
    <lineage>
        <taxon>Bacteria</taxon>
        <taxon>Bacillati</taxon>
        <taxon>Bacillota</taxon>
        <taxon>Clostridia</taxon>
        <taxon>Eubacteriales</taxon>
        <taxon>Oscillospiraceae</taxon>
        <taxon>Oscillospiraceae incertae sedis</taxon>
    </lineage>
</organism>
<keyword evidence="2" id="KW-0119">Carbohydrate metabolism</keyword>
<dbReference type="HOGENOM" id="CLU_562259_0_0_9"/>
<sequence>MLSYILLLCNIFFDFYYLLLNIRICYDNIKQNNSKGVYSMKAKLLPLYFKERNPRETREFEEQLKKLQILYGAEADFLPPQPLGEPVPPDADAIVFPQLLGAVFQYREFIESVSLPIIILTSEFGTVEMWDWEIVAYLRGELGRNVFSPYQCELAKVVLRALSAKRKLRSGMKFLMLQDNPGEGMQAYLFKRFYWWDKSCTRQIEDTFGVQIVYRSWKEVNFRAAQFSDAQAQELWNQRPVPIQEVPQESILKAVKLYLAIRELILEIGGVCGAGANCLNESFHSATTPCLAWNWLFEYDHIIWACEGDTVTLISKFILYSALKTPMMMTNIYPFLVGMAALKHEKIQRFPSIDDPDSHALGVHCGYFGCAPQSFCTQWVMRPKVLDIVSDDAVVIDCRMAAGPITMAKLRSDMKKLTIIEAEIEDYVQYPGSDCRNGALLRYRNGSGHKVMESLSSHHAILIQGDVTYKLLQMAKVYGFDTEVI</sequence>
<reference evidence="3 5" key="1">
    <citation type="submission" date="2007-08" db="EMBL/GenBank/DDBJ databases">
        <title>Draft genome sequence of Clostridium leptum (DSM 753).</title>
        <authorList>
            <person name="Sudarsanam P."/>
            <person name="Ley R."/>
            <person name="Guruge J."/>
            <person name="Turnbaugh P.J."/>
            <person name="Mahowald M."/>
            <person name="Liep D."/>
            <person name="Gordon J."/>
        </authorList>
    </citation>
    <scope>NUCLEOTIDE SEQUENCE [LARGE SCALE GENOMIC DNA]</scope>
    <source>
        <strain evidence="3 5">DSM 753</strain>
    </source>
</reference>
<dbReference type="SUPFAM" id="SSF53743">
    <property type="entry name" value="FucI/AraA N-terminal and middle domains"/>
    <property type="match status" value="1"/>
</dbReference>
<keyword evidence="6" id="KW-1185">Reference proteome</keyword>
<reference evidence="3 5" key="2">
    <citation type="submission" date="2007-08" db="EMBL/GenBank/DDBJ databases">
        <authorList>
            <person name="Fulton L."/>
            <person name="Clifton S."/>
            <person name="Fulton B."/>
            <person name="Xu J."/>
            <person name="Minx P."/>
            <person name="Pepin K.H."/>
            <person name="Johnson M."/>
            <person name="Thiruvilangam P."/>
            <person name="Bhonagiri V."/>
            <person name="Nash W.E."/>
            <person name="Wang C."/>
            <person name="Mardis E.R."/>
            <person name="Wilson R.K."/>
        </authorList>
    </citation>
    <scope>NUCLEOTIDE SEQUENCE [LARGE SCALE GENOMIC DNA]</scope>
    <source>
        <strain evidence="3 5">DSM 753</strain>
    </source>
</reference>
<evidence type="ECO:0008006" key="7">
    <source>
        <dbReference type="Google" id="ProtNLM"/>
    </source>
</evidence>
<dbReference type="EMBL" id="NOXF01000001">
    <property type="protein sequence ID" value="PEQ25978.1"/>
    <property type="molecule type" value="Genomic_DNA"/>
</dbReference>
<dbReference type="PANTHER" id="PTHR36120">
    <property type="entry name" value="FUCOSE ISOMERASE"/>
    <property type="match status" value="1"/>
</dbReference>
<dbReference type="GO" id="GO:0016861">
    <property type="term" value="F:intramolecular oxidoreductase activity, interconverting aldoses and ketoses"/>
    <property type="evidence" value="ECO:0007669"/>
    <property type="project" value="InterPro"/>
</dbReference>
<dbReference type="Proteomes" id="UP000003490">
    <property type="component" value="Unassembled WGS sequence"/>
</dbReference>
<accession>A7VWB1</accession>
<name>A7VWB1_9FIRM</name>
<comment type="caution">
    <text evidence="3">The sequence shown here is derived from an EMBL/GenBank/DDBJ whole genome shotgun (WGS) entry which is preliminary data.</text>
</comment>
<dbReference type="Proteomes" id="UP000220611">
    <property type="component" value="Unassembled WGS sequence"/>
</dbReference>
<evidence type="ECO:0000256" key="1">
    <source>
        <dbReference type="ARBA" id="ARBA00023235"/>
    </source>
</evidence>
<dbReference type="GO" id="GO:0005737">
    <property type="term" value="C:cytoplasm"/>
    <property type="evidence" value="ECO:0007669"/>
    <property type="project" value="InterPro"/>
</dbReference>
<keyword evidence="1" id="KW-0413">Isomerase</keyword>
<evidence type="ECO:0000256" key="2">
    <source>
        <dbReference type="ARBA" id="ARBA00023277"/>
    </source>
</evidence>
<dbReference type="EMBL" id="ABCB02000020">
    <property type="protein sequence ID" value="EDO60058.1"/>
    <property type="molecule type" value="Genomic_DNA"/>
</dbReference>
<dbReference type="eggNOG" id="ENOG5033S9T">
    <property type="taxonomic scope" value="Bacteria"/>
</dbReference>
<proteinExistence type="predicted"/>
<evidence type="ECO:0000313" key="4">
    <source>
        <dbReference type="EMBL" id="PEQ25978.1"/>
    </source>
</evidence>
<dbReference type="InterPro" id="IPR009015">
    <property type="entry name" value="Fucose_isomerase_N/cen_sf"/>
</dbReference>
<evidence type="ECO:0000313" key="3">
    <source>
        <dbReference type="EMBL" id="EDO60058.1"/>
    </source>
</evidence>
<dbReference type="GO" id="GO:0005996">
    <property type="term" value="P:monosaccharide metabolic process"/>
    <property type="evidence" value="ECO:0007669"/>
    <property type="project" value="InterPro"/>
</dbReference>
<reference evidence="4 6" key="3">
    <citation type="submission" date="2017-07" db="EMBL/GenBank/DDBJ databases">
        <title>Prevalence of linear plasmids in Cutibacterium (Propionibacterium) acnes isolates obtained from prostatic tissue.</title>
        <authorList>
            <person name="Davidsson S."/>
            <person name="Carlsson J."/>
            <person name="Molling P."/>
            <person name="Andren O."/>
            <person name="Andersson S.-O."/>
            <person name="Brzuszkiewicz E."/>
            <person name="Poehlein A."/>
            <person name="Al-Zeer M."/>
            <person name="Brinkmann V."/>
            <person name="Scavenius C."/>
            <person name="Nazipi S."/>
            <person name="Soderquist B."/>
            <person name="Bruggemann H."/>
        </authorList>
    </citation>
    <scope>NUCLEOTIDE SEQUENCE [LARGE SCALE GENOMIC DNA]</scope>
    <source>
        <strain evidence="4 6">DSM 753</strain>
    </source>
</reference>
<gene>
    <name evidence="4" type="ORF">CH238_03040</name>
    <name evidence="3" type="ORF">CLOLEP_02875</name>
</gene>
<protein>
    <recommendedName>
        <fullName evidence="7">L-fucose isomerase C-terminal domain-containing protein</fullName>
    </recommendedName>
</protein>
<evidence type="ECO:0000313" key="6">
    <source>
        <dbReference type="Proteomes" id="UP000220611"/>
    </source>
</evidence>